<evidence type="ECO:0000313" key="8">
    <source>
        <dbReference type="EMBL" id="KAJ9159727.1"/>
    </source>
</evidence>
<feature type="transmembrane region" description="Helical" evidence="6">
    <location>
        <begin position="573"/>
        <end position="598"/>
    </location>
</feature>
<evidence type="ECO:0000256" key="2">
    <source>
        <dbReference type="ARBA" id="ARBA00022692"/>
    </source>
</evidence>
<feature type="transmembrane region" description="Helical" evidence="6">
    <location>
        <begin position="269"/>
        <end position="291"/>
    </location>
</feature>
<comment type="caution">
    <text evidence="8">The sequence shown here is derived from an EMBL/GenBank/DDBJ whole genome shotgun (WGS) entry which is preliminary data.</text>
</comment>
<feature type="transmembrane region" description="Helical" evidence="6">
    <location>
        <begin position="227"/>
        <end position="249"/>
    </location>
</feature>
<feature type="transmembrane region" description="Helical" evidence="6">
    <location>
        <begin position="190"/>
        <end position="215"/>
    </location>
</feature>
<feature type="transmembrane region" description="Helical" evidence="6">
    <location>
        <begin position="303"/>
        <end position="332"/>
    </location>
</feature>
<keyword evidence="2 6" id="KW-0812">Transmembrane</keyword>
<keyword evidence="9" id="KW-1185">Reference proteome</keyword>
<evidence type="ECO:0000256" key="4">
    <source>
        <dbReference type="ARBA" id="ARBA00023002"/>
    </source>
</evidence>
<evidence type="ECO:0000256" key="1">
    <source>
        <dbReference type="ARBA" id="ARBA00004141"/>
    </source>
</evidence>
<dbReference type="SFLD" id="SFLDG01168">
    <property type="entry name" value="Ferric_reductase_subgroup_(FRE"/>
    <property type="match status" value="1"/>
</dbReference>
<evidence type="ECO:0000256" key="5">
    <source>
        <dbReference type="ARBA" id="ARBA00023136"/>
    </source>
</evidence>
<sequence>MDEQFEAQQLLLSNGNVEATSFREKTPFFSSLIKWLLNIVMWATLIVWVAVVFMYPLESVQTYLGTMTEATADSFLGFTGSVFLIFSGPVIIISVLSALYLILTSGEDKIQEKERRKGASYRLRTFPVIVDGPFGIVSAGELIVILLFVVYITWVAGVYAVQKLSVIFHNSDYTIDDKWSWTFRMSARGFGLAGMFCLSFMFIPVARGSLLLRLVNVPFHHGIRYHMWLGHLCMILFSFHGFLYLIGWIMAGEIPSELIAWEPTDGANLAGIINIFFGWSIWITSIPFVRAKNFELFYYTHHLYIIFIIFLAMHVGNFFFCIPAGAIFLFIIDRFIRFFQSRNIVDIISTRSLPCGVTELVLSKPASLSYNALSCVFLQLRELSFLQWHPFSVSSSPLDGTNSVSVLIKALGVWTFGLKDTVEARKAQENLNLQHVNKLRVSLEGPYGHELPCHLTYENLVLVAGGIGISPFIAILSDVIHRINEGKPCLPRKILLVWAVKRSEELSLLSTINMASISQFPLDELHLETLFYVTREQESEVENGLFLKAGRSSVSSFSSGNVISGLASSGNKIWFGAYVISSSVGLVTSMILLNIFYITPFGITNWWYQGLLLLACMEGSVVIFGGAVIGLWHIWEKSKSVKERSENRKPKIDEEQNKDSFLENLASSTTIKYGSRPDFKEIFGSISKLWGYLDVGVIVCGPPTLQSSVARECRSLNMWRKSSDPIFHFNSHSFSL</sequence>
<dbReference type="SUPFAM" id="SSF63380">
    <property type="entry name" value="Riboflavin synthase domain-like"/>
    <property type="match status" value="1"/>
</dbReference>
<dbReference type="PANTHER" id="PTHR11972:SF69">
    <property type="entry name" value="FERRIC REDUCTION OXIDASE 6-RELATED"/>
    <property type="match status" value="1"/>
</dbReference>
<evidence type="ECO:0000313" key="9">
    <source>
        <dbReference type="Proteomes" id="UP001174677"/>
    </source>
</evidence>
<dbReference type="SUPFAM" id="SSF52343">
    <property type="entry name" value="Ferredoxin reductase-like, C-terminal NADP-linked domain"/>
    <property type="match status" value="1"/>
</dbReference>
<dbReference type="CDD" id="cd06186">
    <property type="entry name" value="NOX_Duox_like_FAD_NADP"/>
    <property type="match status" value="1"/>
</dbReference>
<accession>A0ABQ9L4W3</accession>
<proteinExistence type="predicted"/>
<dbReference type="Gene3D" id="3.40.50.80">
    <property type="entry name" value="Nucleotide-binding domain of ferredoxin-NADP reductase (FNR) module"/>
    <property type="match status" value="2"/>
</dbReference>
<keyword evidence="5 6" id="KW-0472">Membrane</keyword>
<dbReference type="Pfam" id="PF08022">
    <property type="entry name" value="FAD_binding_8"/>
    <property type="match status" value="1"/>
</dbReference>
<dbReference type="EMBL" id="JARPOI010000014">
    <property type="protein sequence ID" value="KAJ9159727.1"/>
    <property type="molecule type" value="Genomic_DNA"/>
</dbReference>
<dbReference type="PANTHER" id="PTHR11972">
    <property type="entry name" value="NADPH OXIDASE"/>
    <property type="match status" value="1"/>
</dbReference>
<evidence type="ECO:0000256" key="6">
    <source>
        <dbReference type="SAM" id="Phobius"/>
    </source>
</evidence>
<dbReference type="InterPro" id="IPR050369">
    <property type="entry name" value="RBOH/FRE"/>
</dbReference>
<dbReference type="InterPro" id="IPR013130">
    <property type="entry name" value="Fe3_Rdtase_TM_dom"/>
</dbReference>
<dbReference type="Pfam" id="PF08030">
    <property type="entry name" value="NAD_binding_6"/>
    <property type="match status" value="1"/>
</dbReference>
<dbReference type="Proteomes" id="UP001174677">
    <property type="component" value="Chromosome 14"/>
</dbReference>
<feature type="domain" description="FAD-binding FR-type" evidence="7">
    <location>
        <begin position="340"/>
        <end position="453"/>
    </location>
</feature>
<dbReference type="Pfam" id="PF01794">
    <property type="entry name" value="Ferric_reduct"/>
    <property type="match status" value="1"/>
</dbReference>
<organism evidence="8 9">
    <name type="scientific">Hevea brasiliensis</name>
    <name type="common">Para rubber tree</name>
    <name type="synonym">Siphonia brasiliensis</name>
    <dbReference type="NCBI Taxonomy" id="3981"/>
    <lineage>
        <taxon>Eukaryota</taxon>
        <taxon>Viridiplantae</taxon>
        <taxon>Streptophyta</taxon>
        <taxon>Embryophyta</taxon>
        <taxon>Tracheophyta</taxon>
        <taxon>Spermatophyta</taxon>
        <taxon>Magnoliopsida</taxon>
        <taxon>eudicotyledons</taxon>
        <taxon>Gunneridae</taxon>
        <taxon>Pentapetalae</taxon>
        <taxon>rosids</taxon>
        <taxon>fabids</taxon>
        <taxon>Malpighiales</taxon>
        <taxon>Euphorbiaceae</taxon>
        <taxon>Crotonoideae</taxon>
        <taxon>Micrandreae</taxon>
        <taxon>Hevea</taxon>
    </lineage>
</organism>
<dbReference type="InterPro" id="IPR013121">
    <property type="entry name" value="Fe_red_NAD-bd_6"/>
</dbReference>
<dbReference type="PROSITE" id="PS51384">
    <property type="entry name" value="FAD_FR"/>
    <property type="match status" value="1"/>
</dbReference>
<feature type="transmembrane region" description="Helical" evidence="6">
    <location>
        <begin position="124"/>
        <end position="154"/>
    </location>
</feature>
<feature type="transmembrane region" description="Helical" evidence="6">
    <location>
        <begin position="75"/>
        <end position="103"/>
    </location>
</feature>
<evidence type="ECO:0000259" key="7">
    <source>
        <dbReference type="PROSITE" id="PS51384"/>
    </source>
</evidence>
<dbReference type="InterPro" id="IPR013112">
    <property type="entry name" value="FAD-bd_8"/>
</dbReference>
<comment type="subcellular location">
    <subcellularLocation>
        <location evidence="1">Membrane</location>
        <topology evidence="1">Multi-pass membrane protein</topology>
    </subcellularLocation>
</comment>
<keyword evidence="3 6" id="KW-1133">Transmembrane helix</keyword>
<reference evidence="8" key="1">
    <citation type="journal article" date="2023" name="Plant Biotechnol. J.">
        <title>Chromosome-level wild Hevea brasiliensis genome provides new tools for genomic-assisted breeding and valuable loci to elevate rubber yield.</title>
        <authorList>
            <person name="Cheng H."/>
            <person name="Song X."/>
            <person name="Hu Y."/>
            <person name="Wu T."/>
            <person name="Yang Q."/>
            <person name="An Z."/>
            <person name="Feng S."/>
            <person name="Deng Z."/>
            <person name="Wu W."/>
            <person name="Zeng X."/>
            <person name="Tu M."/>
            <person name="Wang X."/>
            <person name="Huang H."/>
        </authorList>
    </citation>
    <scope>NUCLEOTIDE SEQUENCE</scope>
    <source>
        <strain evidence="8">MT/VB/25A 57/8</strain>
    </source>
</reference>
<name>A0ABQ9L4W3_HEVBR</name>
<feature type="transmembrane region" description="Helical" evidence="6">
    <location>
        <begin position="35"/>
        <end position="55"/>
    </location>
</feature>
<gene>
    <name evidence="8" type="ORF">P3X46_025206</name>
</gene>
<feature type="transmembrane region" description="Helical" evidence="6">
    <location>
        <begin position="610"/>
        <end position="635"/>
    </location>
</feature>
<dbReference type="InterPro" id="IPR039261">
    <property type="entry name" value="FNR_nucleotide-bd"/>
</dbReference>
<protein>
    <recommendedName>
        <fullName evidence="7">FAD-binding FR-type domain-containing protein</fullName>
    </recommendedName>
</protein>
<dbReference type="InterPro" id="IPR017938">
    <property type="entry name" value="Riboflavin_synthase-like_b-brl"/>
</dbReference>
<dbReference type="InterPro" id="IPR017927">
    <property type="entry name" value="FAD-bd_FR_type"/>
</dbReference>
<evidence type="ECO:0000256" key="3">
    <source>
        <dbReference type="ARBA" id="ARBA00022989"/>
    </source>
</evidence>
<dbReference type="SFLD" id="SFLDS00052">
    <property type="entry name" value="Ferric_Reductase_Domain"/>
    <property type="match status" value="1"/>
</dbReference>
<keyword evidence="4" id="KW-0560">Oxidoreductase</keyword>